<dbReference type="eggNOG" id="COG4977">
    <property type="taxonomic scope" value="Bacteria"/>
</dbReference>
<dbReference type="SUPFAM" id="SSF51215">
    <property type="entry name" value="Regulatory protein AraC"/>
    <property type="match status" value="1"/>
</dbReference>
<keyword evidence="7" id="KW-1185">Reference proteome</keyword>
<dbReference type="PANTHER" id="PTHR46796">
    <property type="entry name" value="HTH-TYPE TRANSCRIPTIONAL ACTIVATOR RHAS-RELATED"/>
    <property type="match status" value="1"/>
</dbReference>
<evidence type="ECO:0000256" key="4">
    <source>
        <dbReference type="ARBA" id="ARBA00023163"/>
    </source>
</evidence>
<gene>
    <name evidence="6" type="ordered locus">Snas_5544</name>
</gene>
<dbReference type="eggNOG" id="COG0662">
    <property type="taxonomic scope" value="Bacteria"/>
</dbReference>
<name>D3PWV1_STANL</name>
<accession>D3PWV1</accession>
<dbReference type="HOGENOM" id="CLU_590391_0_0_11"/>
<dbReference type="GO" id="GO:0043565">
    <property type="term" value="F:sequence-specific DNA binding"/>
    <property type="evidence" value="ECO:0007669"/>
    <property type="project" value="InterPro"/>
</dbReference>
<dbReference type="PROSITE" id="PS01124">
    <property type="entry name" value="HTH_ARAC_FAMILY_2"/>
    <property type="match status" value="1"/>
</dbReference>
<protein>
    <submittedName>
        <fullName evidence="6">Transcriptional regulator, AraC family</fullName>
    </submittedName>
</protein>
<dbReference type="InterPro" id="IPR018060">
    <property type="entry name" value="HTH_AraC"/>
</dbReference>
<keyword evidence="2" id="KW-0805">Transcription regulation</keyword>
<evidence type="ECO:0000259" key="5">
    <source>
        <dbReference type="PROSITE" id="PS01124"/>
    </source>
</evidence>
<keyword evidence="1" id="KW-0963">Cytoplasm</keyword>
<keyword evidence="4" id="KW-0804">Transcription</keyword>
<sequence length="463" mass="52108">MFLTHPPSALIDGSPRLRLRSPPTYWRCEPSWVWQARPLTDHLLWHVHDGAGELRLDDRHVRLRPGFCAVFAPGDAPVATHDPRHPLLVFGMHFTATGFDGDLVPEQRWCRLWDQEFAVRLARHCDYAHRRGDDLGQRQAVLGLEQFLCLLWDNVTRPAPGPGDAAVEDIARAVRQEPSRDWTVATLAKRANLSRAQFTRRFTAHTGYSPARYVIRARLDRARQLLTETNMSVGQVAATLGYPDVGYFSRQYKVHTGSSPSRDRGGGETSVDWLMRVPTVPLSPNIQGRSDYRSRSVITEYQAPNGFATIPRQRSLREHPLIAALLSLELDPRDYVIFGSGPLLAHGLRADVADLDVVARGRAWHRALRMSGYSIDLGPHSFELMLRFFGGGVEISAYWTDTSWDVDALIDTAEIIDGLRFAALRDVLEYKRTLDRAKDRADVAALERHLSTAEELEPVLCAA</sequence>
<dbReference type="AlphaFoldDB" id="D3PWV1"/>
<dbReference type="Proteomes" id="UP000000844">
    <property type="component" value="Chromosome"/>
</dbReference>
<organism evidence="6 7">
    <name type="scientific">Stackebrandtia nassauensis (strain DSM 44728 / CIP 108903 / NRRL B-16338 / NBRC 102104 / LLR-40K-21)</name>
    <dbReference type="NCBI Taxonomy" id="446470"/>
    <lineage>
        <taxon>Bacteria</taxon>
        <taxon>Bacillati</taxon>
        <taxon>Actinomycetota</taxon>
        <taxon>Actinomycetes</taxon>
        <taxon>Glycomycetales</taxon>
        <taxon>Glycomycetaceae</taxon>
        <taxon>Stackebrandtia</taxon>
    </lineage>
</organism>
<evidence type="ECO:0000313" key="7">
    <source>
        <dbReference type="Proteomes" id="UP000000844"/>
    </source>
</evidence>
<reference evidence="6 7" key="1">
    <citation type="journal article" date="2009" name="Stand. Genomic Sci.">
        <title>Complete genome sequence of Stackebrandtia nassauensis type strain (LLR-40K-21).</title>
        <authorList>
            <person name="Munk C."/>
            <person name="Lapidus A."/>
            <person name="Copeland A."/>
            <person name="Jando M."/>
            <person name="Mayilraj S."/>
            <person name="Glavina Del Rio T."/>
            <person name="Nolan M."/>
            <person name="Chen F."/>
            <person name="Lucas S."/>
            <person name="Tice H."/>
            <person name="Cheng J.F."/>
            <person name="Han C."/>
            <person name="Detter J.C."/>
            <person name="Bruce D."/>
            <person name="Goodwin L."/>
            <person name="Chain P."/>
            <person name="Pitluck S."/>
            <person name="Goker M."/>
            <person name="Ovchinikova G."/>
            <person name="Pati A."/>
            <person name="Ivanova N."/>
            <person name="Mavromatis K."/>
            <person name="Chen A."/>
            <person name="Palaniappan K."/>
            <person name="Land M."/>
            <person name="Hauser L."/>
            <person name="Chang Y.J."/>
            <person name="Jeffries C.D."/>
            <person name="Bristow J."/>
            <person name="Eisen J.A."/>
            <person name="Markowitz V."/>
            <person name="Hugenholtz P."/>
            <person name="Kyrpides N.C."/>
            <person name="Klenk H.P."/>
        </authorList>
    </citation>
    <scope>NUCLEOTIDE SEQUENCE [LARGE SCALE GENOMIC DNA]</scope>
    <source>
        <strain evidence="7">DSM 44728 / CIP 108903 / NRRL B-16338 / NBRC 102104 / LLR-40K-21</strain>
    </source>
</reference>
<evidence type="ECO:0000256" key="1">
    <source>
        <dbReference type="ARBA" id="ARBA00022490"/>
    </source>
</evidence>
<dbReference type="EMBL" id="CP001778">
    <property type="protein sequence ID" value="ADD45175.1"/>
    <property type="molecule type" value="Genomic_DNA"/>
</dbReference>
<dbReference type="Gene3D" id="1.10.10.60">
    <property type="entry name" value="Homeodomain-like"/>
    <property type="match status" value="2"/>
</dbReference>
<evidence type="ECO:0000313" key="6">
    <source>
        <dbReference type="EMBL" id="ADD45175.1"/>
    </source>
</evidence>
<dbReference type="SUPFAM" id="SSF46689">
    <property type="entry name" value="Homeodomain-like"/>
    <property type="match status" value="2"/>
</dbReference>
<keyword evidence="3" id="KW-0238">DNA-binding</keyword>
<dbReference type="InterPro" id="IPR050204">
    <property type="entry name" value="AraC_XylS_family_regulators"/>
</dbReference>
<dbReference type="PANTHER" id="PTHR46796:SF13">
    <property type="entry name" value="HTH-TYPE TRANSCRIPTIONAL ACTIVATOR RHAS"/>
    <property type="match status" value="1"/>
</dbReference>
<evidence type="ECO:0000256" key="3">
    <source>
        <dbReference type="ARBA" id="ARBA00023125"/>
    </source>
</evidence>
<proteinExistence type="predicted"/>
<dbReference type="GO" id="GO:0003700">
    <property type="term" value="F:DNA-binding transcription factor activity"/>
    <property type="evidence" value="ECO:0007669"/>
    <property type="project" value="InterPro"/>
</dbReference>
<evidence type="ECO:0000256" key="2">
    <source>
        <dbReference type="ARBA" id="ARBA00023015"/>
    </source>
</evidence>
<dbReference type="STRING" id="446470.Snas_5544"/>
<dbReference type="KEGG" id="sna:Snas_5544"/>
<dbReference type="SMART" id="SM00342">
    <property type="entry name" value="HTH_ARAC"/>
    <property type="match status" value="1"/>
</dbReference>
<dbReference type="InterPro" id="IPR037923">
    <property type="entry name" value="HTH-like"/>
</dbReference>
<dbReference type="Pfam" id="PF12833">
    <property type="entry name" value="HTH_18"/>
    <property type="match status" value="1"/>
</dbReference>
<dbReference type="InterPro" id="IPR009057">
    <property type="entry name" value="Homeodomain-like_sf"/>
</dbReference>
<feature type="domain" description="HTH araC/xylS-type" evidence="5">
    <location>
        <begin position="168"/>
        <end position="266"/>
    </location>
</feature>